<accession>A0ABW4J537</accession>
<evidence type="ECO:0000256" key="5">
    <source>
        <dbReference type="ARBA" id="ARBA00022692"/>
    </source>
</evidence>
<dbReference type="Proteomes" id="UP001597267">
    <property type="component" value="Unassembled WGS sequence"/>
</dbReference>
<evidence type="ECO:0000313" key="10">
    <source>
        <dbReference type="EMBL" id="MFD1671489.1"/>
    </source>
</evidence>
<feature type="transmembrane region" description="Helical" evidence="9">
    <location>
        <begin position="115"/>
        <end position="141"/>
    </location>
</feature>
<dbReference type="Pfam" id="PF02632">
    <property type="entry name" value="BioY"/>
    <property type="match status" value="1"/>
</dbReference>
<gene>
    <name evidence="10" type="ORF">ACFQ5M_05220</name>
</gene>
<evidence type="ECO:0000256" key="8">
    <source>
        <dbReference type="PIRNR" id="PIRNR016661"/>
    </source>
</evidence>
<name>A0ABW4J537_9LACO</name>
<reference evidence="11" key="1">
    <citation type="journal article" date="2019" name="Int. J. Syst. Evol. Microbiol.">
        <title>The Global Catalogue of Microorganisms (GCM) 10K type strain sequencing project: providing services to taxonomists for standard genome sequencing and annotation.</title>
        <authorList>
            <consortium name="The Broad Institute Genomics Platform"/>
            <consortium name="The Broad Institute Genome Sequencing Center for Infectious Disease"/>
            <person name="Wu L."/>
            <person name="Ma J."/>
        </authorList>
    </citation>
    <scope>NUCLEOTIDE SEQUENCE [LARGE SCALE GENOMIC DNA]</scope>
    <source>
        <strain evidence="11">CCM 8896</strain>
    </source>
</reference>
<evidence type="ECO:0000256" key="3">
    <source>
        <dbReference type="ARBA" id="ARBA00022448"/>
    </source>
</evidence>
<dbReference type="PANTHER" id="PTHR34295">
    <property type="entry name" value="BIOTIN TRANSPORTER BIOY"/>
    <property type="match status" value="1"/>
</dbReference>
<feature type="transmembrane region" description="Helical" evidence="9">
    <location>
        <begin position="5"/>
        <end position="22"/>
    </location>
</feature>
<feature type="transmembrane region" description="Helical" evidence="9">
    <location>
        <begin position="28"/>
        <end position="48"/>
    </location>
</feature>
<dbReference type="InterPro" id="IPR003784">
    <property type="entry name" value="BioY"/>
</dbReference>
<evidence type="ECO:0000256" key="7">
    <source>
        <dbReference type="ARBA" id="ARBA00023136"/>
    </source>
</evidence>
<feature type="transmembrane region" description="Helical" evidence="9">
    <location>
        <begin position="147"/>
        <end position="168"/>
    </location>
</feature>
<comment type="caution">
    <text evidence="10">The sequence shown here is derived from an EMBL/GenBank/DDBJ whole genome shotgun (WGS) entry which is preliminary data.</text>
</comment>
<dbReference type="PANTHER" id="PTHR34295:SF4">
    <property type="entry name" value="BIOTIN TRANSPORTER BIOY-RELATED"/>
    <property type="match status" value="1"/>
</dbReference>
<evidence type="ECO:0000256" key="9">
    <source>
        <dbReference type="SAM" id="Phobius"/>
    </source>
</evidence>
<proteinExistence type="inferred from homology"/>
<keyword evidence="7 8" id="KW-0472">Membrane</keyword>
<feature type="transmembrane region" description="Helical" evidence="9">
    <location>
        <begin position="55"/>
        <end position="72"/>
    </location>
</feature>
<dbReference type="Gene3D" id="1.10.1760.20">
    <property type="match status" value="1"/>
</dbReference>
<comment type="subcellular location">
    <subcellularLocation>
        <location evidence="1 8">Cell membrane</location>
        <topology evidence="1 8">Multi-pass membrane protein</topology>
    </subcellularLocation>
</comment>
<evidence type="ECO:0000256" key="6">
    <source>
        <dbReference type="ARBA" id="ARBA00022989"/>
    </source>
</evidence>
<dbReference type="EMBL" id="JBHTOP010000011">
    <property type="protein sequence ID" value="MFD1671489.1"/>
    <property type="molecule type" value="Genomic_DNA"/>
</dbReference>
<evidence type="ECO:0000256" key="1">
    <source>
        <dbReference type="ARBA" id="ARBA00004651"/>
    </source>
</evidence>
<keyword evidence="6 9" id="KW-1133">Transmembrane helix</keyword>
<keyword evidence="3 8" id="KW-0813">Transport</keyword>
<comment type="similarity">
    <text evidence="2 8">Belongs to the BioY family.</text>
</comment>
<organism evidence="10 11">
    <name type="scientific">Agrilactobacillus yilanensis</name>
    <dbReference type="NCBI Taxonomy" id="2485997"/>
    <lineage>
        <taxon>Bacteria</taxon>
        <taxon>Bacillati</taxon>
        <taxon>Bacillota</taxon>
        <taxon>Bacilli</taxon>
        <taxon>Lactobacillales</taxon>
        <taxon>Lactobacillaceae</taxon>
        <taxon>Agrilactobacillus</taxon>
    </lineage>
</organism>
<keyword evidence="5 9" id="KW-0812">Transmembrane</keyword>
<keyword evidence="11" id="KW-1185">Reference proteome</keyword>
<dbReference type="RefSeq" id="WP_125715697.1">
    <property type="nucleotide sequence ID" value="NZ_JBHTOP010000011.1"/>
</dbReference>
<sequence length="182" mass="19233">MQTKHLTQVALMVAIIIILGLFPPIPLGFIPAPIVIQNLGILLAGLLFGARRGTLAVGLFLGLVALGFPFLPGGRAGLAMFVGPTCGYLLAYLLVPSIIAVMSRLLQAKAHWWRLMLVVLFTALVVIDGLGAVGLAIQSHIGLNKALVIGAVFVPGDAIKAVLAVIIARNLQRHGQIRELLK</sequence>
<keyword evidence="4 8" id="KW-1003">Cell membrane</keyword>
<evidence type="ECO:0000256" key="4">
    <source>
        <dbReference type="ARBA" id="ARBA00022475"/>
    </source>
</evidence>
<dbReference type="PIRSF" id="PIRSF016661">
    <property type="entry name" value="BioY"/>
    <property type="match status" value="1"/>
</dbReference>
<evidence type="ECO:0000256" key="2">
    <source>
        <dbReference type="ARBA" id="ARBA00010692"/>
    </source>
</evidence>
<evidence type="ECO:0000313" key="11">
    <source>
        <dbReference type="Proteomes" id="UP001597267"/>
    </source>
</evidence>
<protein>
    <recommendedName>
        <fullName evidence="8">Biotin transporter</fullName>
    </recommendedName>
</protein>
<feature type="transmembrane region" description="Helical" evidence="9">
    <location>
        <begin position="78"/>
        <end position="103"/>
    </location>
</feature>